<evidence type="ECO:0000256" key="1">
    <source>
        <dbReference type="SAM" id="MobiDB-lite"/>
    </source>
</evidence>
<dbReference type="EMBL" id="JACHBI010000019">
    <property type="protein sequence ID" value="MBB5577352.1"/>
    <property type="molecule type" value="Genomic_DNA"/>
</dbReference>
<feature type="compositionally biased region" description="Basic and acidic residues" evidence="1">
    <location>
        <begin position="1"/>
        <end position="19"/>
    </location>
</feature>
<dbReference type="AlphaFoldDB" id="A0A7W9D4E0"/>
<reference evidence="2 3" key="1">
    <citation type="submission" date="2020-08" db="EMBL/GenBank/DDBJ databases">
        <title>Genomic Encyclopedia of Type Strains, Phase IV (KMG-V): Genome sequencing to study the core and pangenomes of soil and plant-associated prokaryotes.</title>
        <authorList>
            <person name="Whitman W."/>
        </authorList>
    </citation>
    <scope>NUCLEOTIDE SEQUENCE [LARGE SCALE GENOMIC DNA]</scope>
    <source>
        <strain evidence="2 3">SEMIA 4064</strain>
    </source>
</reference>
<name>A0A7W9D4E0_9HYPH</name>
<accession>A0A7W9D4E0</accession>
<evidence type="ECO:0000313" key="2">
    <source>
        <dbReference type="EMBL" id="MBB5577352.1"/>
    </source>
</evidence>
<gene>
    <name evidence="2" type="ORF">GGD50_006004</name>
</gene>
<evidence type="ECO:0000313" key="3">
    <source>
        <dbReference type="Proteomes" id="UP000549882"/>
    </source>
</evidence>
<sequence>MKKTNKIEQAARELEDVIRRQTRPAPVGPETAKRPVQRNFLGLMRQGIELTGSLIRDALRGSATFYAGFDCAAAILGDYHAMSEDGDRKMLDDEQ</sequence>
<comment type="caution">
    <text evidence="2">The sequence shown here is derived from an EMBL/GenBank/DDBJ whole genome shotgun (WGS) entry which is preliminary data.</text>
</comment>
<keyword evidence="3" id="KW-1185">Reference proteome</keyword>
<dbReference type="Proteomes" id="UP000549882">
    <property type="component" value="Unassembled WGS sequence"/>
</dbReference>
<feature type="region of interest" description="Disordered" evidence="1">
    <location>
        <begin position="1"/>
        <end position="34"/>
    </location>
</feature>
<proteinExistence type="predicted"/>
<protein>
    <submittedName>
        <fullName evidence="2">Uncharacterized protein</fullName>
    </submittedName>
</protein>
<organism evidence="2 3">
    <name type="scientific">Rhizobium paranaense</name>
    <dbReference type="NCBI Taxonomy" id="1650438"/>
    <lineage>
        <taxon>Bacteria</taxon>
        <taxon>Pseudomonadati</taxon>
        <taxon>Pseudomonadota</taxon>
        <taxon>Alphaproteobacteria</taxon>
        <taxon>Hyphomicrobiales</taxon>
        <taxon>Rhizobiaceae</taxon>
        <taxon>Rhizobium/Agrobacterium group</taxon>
        <taxon>Rhizobium</taxon>
    </lineage>
</organism>